<comment type="pathway">
    <text evidence="1 9">Cell wall biogenesis; peptidoglycan biosynthesis.</text>
</comment>
<dbReference type="GO" id="GO:0016757">
    <property type="term" value="F:glycosyltransferase activity"/>
    <property type="evidence" value="ECO:0007669"/>
    <property type="project" value="UniProtKB-KW"/>
</dbReference>
<sequence length="219" mass="24065">MLGAASLTGLALAGCTSSSRRMAAEPTRPYVDPMYVSMYAPVSDNGYYIEGFDPARVDPKLLRQVVDYPTSERPGTIIVEPGQRFLYFVQEGGRAMRYGVGVGREGYDYQGEATIGRKASWPRWTPTPTMIREDPEKNGPWAGGMEGGPQNPLGARALYLYNNGRDTLYRIHGTNDPASIGHSLSSGCVRLFNHDIIDLHARVPVGSKVIVRQAQPQFI</sequence>
<dbReference type="InterPro" id="IPR038063">
    <property type="entry name" value="Transpep_catalytic_dom"/>
</dbReference>
<evidence type="ECO:0000313" key="11">
    <source>
        <dbReference type="EMBL" id="RUT35175.1"/>
    </source>
</evidence>
<feature type="domain" description="L,D-TPase catalytic" evidence="10">
    <location>
        <begin position="75"/>
        <end position="212"/>
    </location>
</feature>
<dbReference type="GO" id="GO:0018104">
    <property type="term" value="P:peptidoglycan-protein cross-linking"/>
    <property type="evidence" value="ECO:0007669"/>
    <property type="project" value="TreeGrafter"/>
</dbReference>
<evidence type="ECO:0000256" key="4">
    <source>
        <dbReference type="ARBA" id="ARBA00022679"/>
    </source>
</evidence>
<feature type="active site" description="Proton donor/acceptor" evidence="9">
    <location>
        <position position="172"/>
    </location>
</feature>
<evidence type="ECO:0000256" key="8">
    <source>
        <dbReference type="ARBA" id="ARBA00023316"/>
    </source>
</evidence>
<dbReference type="SUPFAM" id="SSF141523">
    <property type="entry name" value="L,D-transpeptidase catalytic domain-like"/>
    <property type="match status" value="1"/>
</dbReference>
<accession>A0A433XM65</accession>
<evidence type="ECO:0000256" key="7">
    <source>
        <dbReference type="ARBA" id="ARBA00022984"/>
    </source>
</evidence>
<dbReference type="InterPro" id="IPR005490">
    <property type="entry name" value="LD_TPept_cat_dom"/>
</dbReference>
<keyword evidence="6 9" id="KW-0133">Cell shape</keyword>
<feature type="active site" description="Nucleophile" evidence="9">
    <location>
        <position position="188"/>
    </location>
</feature>
<dbReference type="OrthoDB" id="8478453at2"/>
<keyword evidence="5" id="KW-0378">Hydrolase</keyword>
<dbReference type="Gene3D" id="2.40.440.10">
    <property type="entry name" value="L,D-transpeptidase catalytic domain-like"/>
    <property type="match status" value="1"/>
</dbReference>
<name>A0A433XM65_9HYPH</name>
<dbReference type="PANTHER" id="PTHR30582:SF24">
    <property type="entry name" value="L,D-TRANSPEPTIDASE ERFK_SRFK-RELATED"/>
    <property type="match status" value="1"/>
</dbReference>
<gene>
    <name evidence="11" type="ORF">EMQ25_00725</name>
</gene>
<evidence type="ECO:0000256" key="9">
    <source>
        <dbReference type="PROSITE-ProRule" id="PRU01373"/>
    </source>
</evidence>
<dbReference type="GO" id="GO:0005576">
    <property type="term" value="C:extracellular region"/>
    <property type="evidence" value="ECO:0007669"/>
    <property type="project" value="TreeGrafter"/>
</dbReference>
<dbReference type="Pfam" id="PF03734">
    <property type="entry name" value="YkuD"/>
    <property type="match status" value="1"/>
</dbReference>
<dbReference type="GO" id="GO:0008360">
    <property type="term" value="P:regulation of cell shape"/>
    <property type="evidence" value="ECO:0007669"/>
    <property type="project" value="UniProtKB-UniRule"/>
</dbReference>
<evidence type="ECO:0000256" key="2">
    <source>
        <dbReference type="ARBA" id="ARBA00005992"/>
    </source>
</evidence>
<keyword evidence="3" id="KW-0328">Glycosyltransferase</keyword>
<protein>
    <submittedName>
        <fullName evidence="11">L,D-transpeptidase</fullName>
    </submittedName>
</protein>
<dbReference type="PROSITE" id="PS52029">
    <property type="entry name" value="LD_TPASE"/>
    <property type="match status" value="1"/>
</dbReference>
<proteinExistence type="inferred from homology"/>
<dbReference type="PANTHER" id="PTHR30582">
    <property type="entry name" value="L,D-TRANSPEPTIDASE"/>
    <property type="match status" value="1"/>
</dbReference>
<evidence type="ECO:0000256" key="3">
    <source>
        <dbReference type="ARBA" id="ARBA00022676"/>
    </source>
</evidence>
<organism evidence="11 12">
    <name type="scientific">Arsenicitalea aurantiaca</name>
    <dbReference type="NCBI Taxonomy" id="1783274"/>
    <lineage>
        <taxon>Bacteria</taxon>
        <taxon>Pseudomonadati</taxon>
        <taxon>Pseudomonadota</taxon>
        <taxon>Alphaproteobacteria</taxon>
        <taxon>Hyphomicrobiales</taxon>
        <taxon>Devosiaceae</taxon>
        <taxon>Arsenicitalea</taxon>
    </lineage>
</organism>
<reference evidence="11 12" key="1">
    <citation type="journal article" date="2016" name="Int. J. Syst. Evol. Microbiol.">
        <title>Arsenicitalea aurantiaca gen. nov., sp. nov., a new member of the family Hyphomicrobiaceae, isolated from high-arsenic sediment.</title>
        <authorList>
            <person name="Mu Y."/>
            <person name="Zhou L."/>
            <person name="Zeng X.C."/>
            <person name="Liu L."/>
            <person name="Pan Y."/>
            <person name="Chen X."/>
            <person name="Wang J."/>
            <person name="Li S."/>
            <person name="Li W.J."/>
            <person name="Wang Y."/>
        </authorList>
    </citation>
    <scope>NUCLEOTIDE SEQUENCE [LARGE SCALE GENOMIC DNA]</scope>
    <source>
        <strain evidence="11 12">42-50</strain>
    </source>
</reference>
<comment type="caution">
    <text evidence="11">The sequence shown here is derived from an EMBL/GenBank/DDBJ whole genome shotgun (WGS) entry which is preliminary data.</text>
</comment>
<keyword evidence="8 9" id="KW-0961">Cell wall biogenesis/degradation</keyword>
<evidence type="ECO:0000256" key="1">
    <source>
        <dbReference type="ARBA" id="ARBA00004752"/>
    </source>
</evidence>
<evidence type="ECO:0000256" key="5">
    <source>
        <dbReference type="ARBA" id="ARBA00022801"/>
    </source>
</evidence>
<evidence type="ECO:0000259" key="10">
    <source>
        <dbReference type="PROSITE" id="PS52029"/>
    </source>
</evidence>
<dbReference type="FunFam" id="2.40.440.10:FF:000002">
    <property type="entry name" value="L,D-transpeptidase ErfK/SrfK"/>
    <property type="match status" value="1"/>
</dbReference>
<keyword evidence="4" id="KW-0808">Transferase</keyword>
<dbReference type="CDD" id="cd16913">
    <property type="entry name" value="YkuD_like"/>
    <property type="match status" value="1"/>
</dbReference>
<dbReference type="GO" id="GO:0071555">
    <property type="term" value="P:cell wall organization"/>
    <property type="evidence" value="ECO:0007669"/>
    <property type="project" value="UniProtKB-UniRule"/>
</dbReference>
<comment type="similarity">
    <text evidence="2">Belongs to the YkuD family.</text>
</comment>
<dbReference type="AlphaFoldDB" id="A0A433XM65"/>
<keyword evidence="12" id="KW-1185">Reference proteome</keyword>
<dbReference type="InterPro" id="IPR050979">
    <property type="entry name" value="LD-transpeptidase"/>
</dbReference>
<keyword evidence="7 9" id="KW-0573">Peptidoglycan synthesis</keyword>
<evidence type="ECO:0000313" key="12">
    <source>
        <dbReference type="Proteomes" id="UP000281547"/>
    </source>
</evidence>
<evidence type="ECO:0000256" key="6">
    <source>
        <dbReference type="ARBA" id="ARBA00022960"/>
    </source>
</evidence>
<dbReference type="GO" id="GO:0071972">
    <property type="term" value="F:peptidoglycan L,D-transpeptidase activity"/>
    <property type="evidence" value="ECO:0007669"/>
    <property type="project" value="TreeGrafter"/>
</dbReference>
<dbReference type="EMBL" id="RZNJ01000001">
    <property type="protein sequence ID" value="RUT35175.1"/>
    <property type="molecule type" value="Genomic_DNA"/>
</dbReference>
<dbReference type="Proteomes" id="UP000281547">
    <property type="component" value="Unassembled WGS sequence"/>
</dbReference>
<dbReference type="UniPathway" id="UPA00219"/>